<organism evidence="2 3">
    <name type="scientific">Sungouiella intermedia</name>
    <dbReference type="NCBI Taxonomy" id="45354"/>
    <lineage>
        <taxon>Eukaryota</taxon>
        <taxon>Fungi</taxon>
        <taxon>Dikarya</taxon>
        <taxon>Ascomycota</taxon>
        <taxon>Saccharomycotina</taxon>
        <taxon>Pichiomycetes</taxon>
        <taxon>Metschnikowiaceae</taxon>
        <taxon>Sungouiella</taxon>
    </lineage>
</organism>
<sequence>MLKSITVQRSGVGNGLLEPVQTSQNSQIAINNSDHLTILEPKLPLLHQAVSSVTINGKTQNYLEATELYDVCTILHMENLDLLGLQIFSRILIEDGESHFSFTRIAEPSVVGHKWSPIENSTRDCYLGILVNTGEVLVLKRQSVDASEYTVAFRSFTCLLDQMHIPQERLTAEGDIILRNEQYLELKVTSFEFAKFENGDLVISLAHESGKLSIHKLEAGLPLLESFDAGGLVVKQLWNARTSILYYALNDNSVHLCPIDSNGRLRSPHVAIKSPSRFMISQLNILAGNNHLVLVDTTTIYFLDENGTVASHKLPFRSTVSSIPIIETSLKSSVFIAYESGQVCMAHLKGESITIGEAPSAWQTLVNKTLYKYQVLVVKEKQKAPSQVFLNFLSDNVEANFYNYGTKLMTNGTLVTVFNLTPRHTIHYKSKSKMEFNISFLPVKEIEPEFSVEPVPTSNSLSKLNTLFVNDIENIPIVSSAIIERKLGALKDFIESVYSWKVKSYGDVGSVDLEVELKGSLGESLAHNFRDNATISKLQVLYTTNVSVLRTLHALNPPGNTSTELDNLIMALATEQDAISQKLRVHLASIFIHYATEHSSEFEAEFDKFMLLNYHLILSEDKSSQIHEKARVTISTEICTETFELLRDGELANDFLKYLNSTSNHKWPRCDLTFLPILDLTSKSNELELHNFSNYKDLGSKVYDVAFDMLDYCVYSGTRTFNTKVGV</sequence>
<dbReference type="AlphaFoldDB" id="A0A1L0BE17"/>
<accession>A0A1L0BE17</accession>
<evidence type="ECO:0000313" key="3">
    <source>
        <dbReference type="Proteomes" id="UP000182259"/>
    </source>
</evidence>
<dbReference type="Proteomes" id="UP000182259">
    <property type="component" value="Chromosome I"/>
</dbReference>
<dbReference type="EMBL" id="LT635764">
    <property type="protein sequence ID" value="SGZ48450.1"/>
    <property type="molecule type" value="Genomic_DNA"/>
</dbReference>
<dbReference type="Pfam" id="PF12657">
    <property type="entry name" value="TFIIIC_delta"/>
    <property type="match status" value="1"/>
</dbReference>
<evidence type="ECO:0000313" key="2">
    <source>
        <dbReference type="EMBL" id="SGZ48450.1"/>
    </source>
</evidence>
<name>A0A1L0BE17_9ASCO</name>
<protein>
    <submittedName>
        <fullName evidence="2">CIC11C00000002820</fullName>
    </submittedName>
</protein>
<gene>
    <name evidence="2" type="ORF">SAMEA4029009_CIC11G00000002820</name>
</gene>
<evidence type="ECO:0000259" key="1">
    <source>
        <dbReference type="Pfam" id="PF12657"/>
    </source>
</evidence>
<reference evidence="3" key="1">
    <citation type="submission" date="2016-10" db="EMBL/GenBank/DDBJ databases">
        <authorList>
            <person name="Geijer C."/>
            <person name="Jareborg N."/>
            <person name="Dainat J."/>
        </authorList>
    </citation>
    <scope>NUCLEOTIDE SEQUENCE [LARGE SCALE GENOMIC DNA]</scope>
    <source>
        <strain evidence="3">PYCC 4715</strain>
    </source>
</reference>
<feature type="domain" description="Transcription factor IIIC 90kDa subunit N-terminal" evidence="1">
    <location>
        <begin position="23"/>
        <end position="440"/>
    </location>
</feature>
<dbReference type="InterPro" id="IPR024761">
    <property type="entry name" value="TFIIIC_delta_N"/>
</dbReference>
<proteinExistence type="predicted"/>